<keyword evidence="2" id="KW-1133">Transmembrane helix</keyword>
<evidence type="ECO:0000313" key="3">
    <source>
        <dbReference type="EMBL" id="KGG20261.1"/>
    </source>
</evidence>
<keyword evidence="2" id="KW-0472">Membrane</keyword>
<feature type="compositionally biased region" description="Polar residues" evidence="1">
    <location>
        <begin position="152"/>
        <end position="161"/>
    </location>
</feature>
<dbReference type="RefSeq" id="WP_036906183.1">
    <property type="nucleotide sequence ID" value="NZ_CP138967.1"/>
</dbReference>
<feature type="region of interest" description="Disordered" evidence="1">
    <location>
        <begin position="147"/>
        <end position="172"/>
    </location>
</feature>
<sequence>MVISISGYLFLFVGLLILALPLMLVELSRPRDWLMGGLFLFLGLFLLEENDLLRGSINLLVISMAILYGKMILEIIQTRWNQLSSEEKKRVGSFQRWFESFRQIGQSFALLGAGFFNFFKGFTTKSEKPLKEKKWVHPELKEEVKKKVVERSGSTDSNKIGNQEFAENEETS</sequence>
<reference evidence="4" key="1">
    <citation type="journal article" date="2014" name="Sci. Data">
        <title>Genomes of diverse isolates of the marine cyanobacterium Prochlorococcus.</title>
        <authorList>
            <person name="Biller S."/>
            <person name="Berube P."/>
            <person name="Thompson J."/>
            <person name="Kelly L."/>
            <person name="Roggensack S."/>
            <person name="Awad L."/>
            <person name="Roache-Johnson K."/>
            <person name="Ding H."/>
            <person name="Giovannoni S.J."/>
            <person name="Moore L.R."/>
            <person name="Chisholm S.W."/>
        </authorList>
    </citation>
    <scope>NUCLEOTIDE SEQUENCE [LARGE SCALE GENOMIC DNA]</scope>
    <source>
        <strain evidence="4">PAC1</strain>
    </source>
</reference>
<evidence type="ECO:0000313" key="4">
    <source>
        <dbReference type="Proteomes" id="UP000030392"/>
    </source>
</evidence>
<proteinExistence type="predicted"/>
<evidence type="ECO:0000256" key="2">
    <source>
        <dbReference type="SAM" id="Phobius"/>
    </source>
</evidence>
<evidence type="ECO:0000256" key="1">
    <source>
        <dbReference type="SAM" id="MobiDB-lite"/>
    </source>
</evidence>
<dbReference type="AlphaFoldDB" id="A0A0A2C1N5"/>
<keyword evidence="2" id="KW-0812">Transmembrane</keyword>
<protein>
    <submittedName>
        <fullName evidence="3">Uncharacterized protein</fullName>
    </submittedName>
</protein>
<feature type="transmembrane region" description="Helical" evidence="2">
    <location>
        <begin position="7"/>
        <end position="25"/>
    </location>
</feature>
<name>A0A0A2C1N5_PROMR</name>
<accession>A0A0A2C1N5</accession>
<organism evidence="3 4">
    <name type="scientific">Prochlorococcus marinus str. PAC1</name>
    <dbReference type="NCBI Taxonomy" id="59924"/>
    <lineage>
        <taxon>Bacteria</taxon>
        <taxon>Bacillati</taxon>
        <taxon>Cyanobacteriota</taxon>
        <taxon>Cyanophyceae</taxon>
        <taxon>Synechococcales</taxon>
        <taxon>Prochlorococcaceae</taxon>
        <taxon>Prochlorococcus</taxon>
    </lineage>
</organism>
<comment type="caution">
    <text evidence="3">The sequence shown here is derived from an EMBL/GenBank/DDBJ whole genome shotgun (WGS) entry which is preliminary data.</text>
</comment>
<dbReference type="Proteomes" id="UP000030392">
    <property type="component" value="Unassembled WGS sequence"/>
</dbReference>
<gene>
    <name evidence="3" type="ORF">EV03_1221</name>
</gene>
<dbReference type="EMBL" id="JNAX01000012">
    <property type="protein sequence ID" value="KGG20261.1"/>
    <property type="molecule type" value="Genomic_DNA"/>
</dbReference>